<feature type="non-terminal residue" evidence="5">
    <location>
        <position position="227"/>
    </location>
</feature>
<dbReference type="GO" id="GO:0016491">
    <property type="term" value="F:oxidoreductase activity"/>
    <property type="evidence" value="ECO:0007669"/>
    <property type="project" value="UniProtKB-KW"/>
</dbReference>
<dbReference type="Pfam" id="PF12831">
    <property type="entry name" value="FAD_oxidored"/>
    <property type="match status" value="1"/>
</dbReference>
<evidence type="ECO:0000256" key="3">
    <source>
        <dbReference type="ARBA" id="ARBA00023004"/>
    </source>
</evidence>
<gene>
    <name evidence="5" type="ORF">ENG14_03035</name>
</gene>
<dbReference type="SUPFAM" id="SSF51971">
    <property type="entry name" value="Nucleotide-binding domain"/>
    <property type="match status" value="1"/>
</dbReference>
<evidence type="ECO:0000256" key="2">
    <source>
        <dbReference type="ARBA" id="ARBA00023002"/>
    </source>
</evidence>
<sequence length="227" mass="25091">MGGPVSQSILVVGGGMSGMTAAIEAAEAGYEVFLVEKNSYLGGRVAQLNQYFPKLCPPYCGLEINFRRIKNNPKIKVFTLATVESIAGQEGEFDVAILQKPRYVNEKCTCCGKCAEATTMEIDNPFNYGMDKIKAAYLPHDMAFPMRYVIDPALVQSPEAQKVKEACPYDAIDLDMQPQKIELKVGAIIWATGWNPYDAKKLDTYGFGVYPDVITNVMMERMASWNG</sequence>
<evidence type="ECO:0000313" key="5">
    <source>
        <dbReference type="EMBL" id="HDL89859.1"/>
    </source>
</evidence>
<organism evidence="5">
    <name type="scientific">Thermodesulforhabdus norvegica</name>
    <dbReference type="NCBI Taxonomy" id="39841"/>
    <lineage>
        <taxon>Bacteria</taxon>
        <taxon>Pseudomonadati</taxon>
        <taxon>Thermodesulfobacteriota</taxon>
        <taxon>Syntrophobacteria</taxon>
        <taxon>Syntrophobacterales</taxon>
        <taxon>Thermodesulforhabdaceae</taxon>
        <taxon>Thermodesulforhabdus</taxon>
    </lineage>
</organism>
<dbReference type="PANTHER" id="PTHR43498:SF1">
    <property type="entry name" value="COB--COM HETERODISULFIDE REDUCTASE IRON-SULFUR SUBUNIT A"/>
    <property type="match status" value="1"/>
</dbReference>
<dbReference type="GO" id="GO:0051536">
    <property type="term" value="F:iron-sulfur cluster binding"/>
    <property type="evidence" value="ECO:0007669"/>
    <property type="project" value="UniProtKB-KW"/>
</dbReference>
<evidence type="ECO:0000256" key="4">
    <source>
        <dbReference type="ARBA" id="ARBA00023014"/>
    </source>
</evidence>
<keyword evidence="1" id="KW-0479">Metal-binding</keyword>
<dbReference type="Proteomes" id="UP000886355">
    <property type="component" value="Unassembled WGS sequence"/>
</dbReference>
<dbReference type="GO" id="GO:0046872">
    <property type="term" value="F:metal ion binding"/>
    <property type="evidence" value="ECO:0007669"/>
    <property type="project" value="UniProtKB-KW"/>
</dbReference>
<dbReference type="EMBL" id="DQZW01000142">
    <property type="protein sequence ID" value="HDL89859.1"/>
    <property type="molecule type" value="Genomic_DNA"/>
</dbReference>
<dbReference type="AlphaFoldDB" id="A0A7C1AUC7"/>
<dbReference type="PANTHER" id="PTHR43498">
    <property type="entry name" value="FERREDOXIN:COB-COM HETERODISULFIDE REDUCTASE SUBUNIT A"/>
    <property type="match status" value="1"/>
</dbReference>
<reference evidence="5" key="1">
    <citation type="journal article" date="2020" name="mSystems">
        <title>Genome- and Community-Level Interaction Insights into Carbon Utilization and Element Cycling Functions of Hydrothermarchaeota in Hydrothermal Sediment.</title>
        <authorList>
            <person name="Zhou Z."/>
            <person name="Liu Y."/>
            <person name="Xu W."/>
            <person name="Pan J."/>
            <person name="Luo Z.H."/>
            <person name="Li M."/>
        </authorList>
    </citation>
    <scope>NUCLEOTIDE SEQUENCE [LARGE SCALE GENOMIC DNA]</scope>
    <source>
        <strain evidence="5">HyVt-19</strain>
    </source>
</reference>
<keyword evidence="4" id="KW-0411">Iron-sulfur</keyword>
<proteinExistence type="predicted"/>
<keyword evidence="3" id="KW-0408">Iron</keyword>
<comment type="caution">
    <text evidence="5">The sequence shown here is derived from an EMBL/GenBank/DDBJ whole genome shotgun (WGS) entry which is preliminary data.</text>
</comment>
<dbReference type="Gene3D" id="3.40.50.720">
    <property type="entry name" value="NAD(P)-binding Rossmann-like Domain"/>
    <property type="match status" value="1"/>
</dbReference>
<protein>
    <submittedName>
        <fullName evidence="5">CoB--CoM heterodisulfide reductase iron-sulfur subunit A family protein</fullName>
    </submittedName>
</protein>
<accession>A0A7C1AUC7</accession>
<keyword evidence="2" id="KW-0560">Oxidoreductase</keyword>
<evidence type="ECO:0000256" key="1">
    <source>
        <dbReference type="ARBA" id="ARBA00022723"/>
    </source>
</evidence>
<name>A0A7C1AUC7_9BACT</name>
<dbReference type="InterPro" id="IPR039650">
    <property type="entry name" value="HdrA-like"/>
</dbReference>